<organism evidence="1 2">
    <name type="scientific">Aristaeella lactis</name>
    <dbReference type="NCBI Taxonomy" id="3046383"/>
    <lineage>
        <taxon>Bacteria</taxon>
        <taxon>Bacillati</taxon>
        <taxon>Bacillota</taxon>
        <taxon>Clostridia</taxon>
        <taxon>Eubacteriales</taxon>
        <taxon>Aristaeellaceae</taxon>
        <taxon>Aristaeella</taxon>
    </lineage>
</organism>
<dbReference type="Proteomes" id="UP000192328">
    <property type="component" value="Unassembled WGS sequence"/>
</dbReference>
<accession>A0AC61PPD1</accession>
<comment type="caution">
    <text evidence="1">The sequence shown here is derived from an EMBL/GenBank/DDBJ whole genome shotgun (WGS) entry which is preliminary data.</text>
</comment>
<evidence type="ECO:0000313" key="2">
    <source>
        <dbReference type="Proteomes" id="UP000192328"/>
    </source>
</evidence>
<keyword evidence="2" id="KW-1185">Reference proteome</keyword>
<name>A0AC61PPD1_9FIRM</name>
<reference evidence="1" key="1">
    <citation type="submission" date="2017-04" db="EMBL/GenBank/DDBJ databases">
        <authorList>
            <person name="Varghese N."/>
            <person name="Submissions S."/>
        </authorList>
    </citation>
    <scope>NUCLEOTIDE SEQUENCE</scope>
    <source>
        <strain evidence="1">WTE2008</strain>
    </source>
</reference>
<evidence type="ECO:0000313" key="1">
    <source>
        <dbReference type="EMBL" id="SMC81351.1"/>
    </source>
</evidence>
<dbReference type="EMBL" id="FWXZ01000006">
    <property type="protein sequence ID" value="SMC81351.1"/>
    <property type="molecule type" value="Genomic_DNA"/>
</dbReference>
<protein>
    <submittedName>
        <fullName evidence="1">Transcriptional regulator, LytTR family</fullName>
    </submittedName>
</protein>
<proteinExistence type="predicted"/>
<sequence>MKLETRKIPESEPEMVEIRYHWITDEIQEIISFVKSRQGQLSAVRDGKRFEMPVVDLFYAESVDDRLFLYTASDSYEIRMKLYELEDLLKNKSFLRVSKGMIVNLMKITSVRPALNGRFSAILKNGEEIIISRKYVPSLKSVLKGGES</sequence>
<gene>
    <name evidence="1" type="ORF">SAMN06297397_2677</name>
</gene>